<sequence>MPEYYARDGLQLEGMGTDMFILKSKWNLELATGVEWEQAAERALRSVRRGLSPLFKPMRAHAQRAARSLPIEFSAREHGGAYSSIKTA</sequence>
<proteinExistence type="predicted"/>
<evidence type="ECO:0000313" key="1">
    <source>
        <dbReference type="EMBL" id="KAJ1128479.1"/>
    </source>
</evidence>
<comment type="caution">
    <text evidence="1">The sequence shown here is derived from an EMBL/GenBank/DDBJ whole genome shotgun (WGS) entry which is preliminary data.</text>
</comment>
<keyword evidence="2" id="KW-1185">Reference proteome</keyword>
<reference evidence="1" key="1">
    <citation type="journal article" date="2022" name="bioRxiv">
        <title>Sequencing and chromosome-scale assembly of the giantPleurodeles waltlgenome.</title>
        <authorList>
            <person name="Brown T."/>
            <person name="Elewa A."/>
            <person name="Iarovenko S."/>
            <person name="Subramanian E."/>
            <person name="Araus A.J."/>
            <person name="Petzold A."/>
            <person name="Susuki M."/>
            <person name="Suzuki K.-i.T."/>
            <person name="Hayashi T."/>
            <person name="Toyoda A."/>
            <person name="Oliveira C."/>
            <person name="Osipova E."/>
            <person name="Leigh N.D."/>
            <person name="Simon A."/>
            <person name="Yun M.H."/>
        </authorList>
    </citation>
    <scope>NUCLEOTIDE SEQUENCE</scope>
    <source>
        <strain evidence="1">20211129_DDA</strain>
        <tissue evidence="1">Liver</tissue>
    </source>
</reference>
<dbReference type="EMBL" id="JANPWB010000011">
    <property type="protein sequence ID" value="KAJ1128479.1"/>
    <property type="molecule type" value="Genomic_DNA"/>
</dbReference>
<gene>
    <name evidence="1" type="ORF">NDU88_006857</name>
</gene>
<name>A0AAV7PNM0_PLEWA</name>
<protein>
    <submittedName>
        <fullName evidence="1">Uncharacterized protein</fullName>
    </submittedName>
</protein>
<dbReference type="AlphaFoldDB" id="A0AAV7PNM0"/>
<dbReference type="Proteomes" id="UP001066276">
    <property type="component" value="Chromosome 7"/>
</dbReference>
<organism evidence="1 2">
    <name type="scientific">Pleurodeles waltl</name>
    <name type="common">Iberian ribbed newt</name>
    <dbReference type="NCBI Taxonomy" id="8319"/>
    <lineage>
        <taxon>Eukaryota</taxon>
        <taxon>Metazoa</taxon>
        <taxon>Chordata</taxon>
        <taxon>Craniata</taxon>
        <taxon>Vertebrata</taxon>
        <taxon>Euteleostomi</taxon>
        <taxon>Amphibia</taxon>
        <taxon>Batrachia</taxon>
        <taxon>Caudata</taxon>
        <taxon>Salamandroidea</taxon>
        <taxon>Salamandridae</taxon>
        <taxon>Pleurodelinae</taxon>
        <taxon>Pleurodeles</taxon>
    </lineage>
</organism>
<accession>A0AAV7PNM0</accession>
<evidence type="ECO:0000313" key="2">
    <source>
        <dbReference type="Proteomes" id="UP001066276"/>
    </source>
</evidence>